<proteinExistence type="predicted"/>
<protein>
    <submittedName>
        <fullName evidence="3">Lantibiotic biosynthesis protein</fullName>
    </submittedName>
</protein>
<keyword evidence="4" id="KW-1185">Reference proteome</keyword>
<dbReference type="Pfam" id="PF14028">
    <property type="entry name" value="Lant_dehydr_C"/>
    <property type="match status" value="1"/>
</dbReference>
<sequence length="375" mass="41029">MSEAIDTGQARLPARQRRPGPAAPLNADDRPPAELGPGEWLSAHVYYAGDRDPLLGECVGPLFERLRAEGLADRCFFLRHWLEGPHVRLRVRPTGPAAIPALTGAIEETVGDFLRRCPSVYDPAVDLTDEQYRERFRLEFSDAQWDARYGPDTVRMPRRPNDSLAYLGYEPELERYGGPAGVALSEWHADRSSSLVASLLASANTQVGSVRLGLAAQLTATLALTVLGGTERTVAFFERRMADWEPLFKERYGTYAAAYLRMAGPVGDKVEALHAGVLGGRPDRLAGFLRRWAEHGAELRARIDEEALRGALVFPAGEGTEAPAPVDVETARAALLAGFVHMGCNRLGVTVGSEDYLAYLLSRALKERVQQVPAD</sequence>
<evidence type="ECO:0000259" key="2">
    <source>
        <dbReference type="Pfam" id="PF14028"/>
    </source>
</evidence>
<feature type="compositionally biased region" description="Low complexity" evidence="1">
    <location>
        <begin position="8"/>
        <end position="25"/>
    </location>
</feature>
<dbReference type="InterPro" id="IPR023809">
    <property type="entry name" value="Thiopep_bacteriocin_synth_dom"/>
</dbReference>
<evidence type="ECO:0000313" key="4">
    <source>
        <dbReference type="Proteomes" id="UP001518976"/>
    </source>
</evidence>
<organism evidence="3 4">
    <name type="scientific">Streptomyces spirodelae</name>
    <dbReference type="NCBI Taxonomy" id="2812904"/>
    <lineage>
        <taxon>Bacteria</taxon>
        <taxon>Bacillati</taxon>
        <taxon>Actinomycetota</taxon>
        <taxon>Actinomycetes</taxon>
        <taxon>Kitasatosporales</taxon>
        <taxon>Streptomycetaceae</taxon>
        <taxon>Streptomyces</taxon>
    </lineage>
</organism>
<dbReference type="RefSeq" id="WP_209265205.1">
    <property type="nucleotide sequence ID" value="NZ_JAFFZN010000010.1"/>
</dbReference>
<comment type="caution">
    <text evidence="3">The sequence shown here is derived from an EMBL/GenBank/DDBJ whole genome shotgun (WGS) entry which is preliminary data.</text>
</comment>
<feature type="region of interest" description="Disordered" evidence="1">
    <location>
        <begin position="1"/>
        <end position="34"/>
    </location>
</feature>
<evidence type="ECO:0000256" key="1">
    <source>
        <dbReference type="SAM" id="MobiDB-lite"/>
    </source>
</evidence>
<gene>
    <name evidence="3" type="ORF">JW592_13080</name>
</gene>
<dbReference type="EMBL" id="JAFFZN010000010">
    <property type="protein sequence ID" value="MBO8186388.1"/>
    <property type="molecule type" value="Genomic_DNA"/>
</dbReference>
<reference evidence="3 4" key="1">
    <citation type="submission" date="2021-02" db="EMBL/GenBank/DDBJ databases">
        <title>Streptomyces spirodelae sp. nov., isolated from duckweed.</title>
        <authorList>
            <person name="Saimee Y."/>
            <person name="Duangmal K."/>
        </authorList>
    </citation>
    <scope>NUCLEOTIDE SEQUENCE [LARGE SCALE GENOMIC DNA]</scope>
    <source>
        <strain evidence="3 4">DW4-2</strain>
    </source>
</reference>
<name>A0ABS3WTD9_9ACTN</name>
<evidence type="ECO:0000313" key="3">
    <source>
        <dbReference type="EMBL" id="MBO8186388.1"/>
    </source>
</evidence>
<feature type="domain" description="Thiopeptide-type bacteriocin biosynthesis" evidence="2">
    <location>
        <begin position="40"/>
        <end position="365"/>
    </location>
</feature>
<accession>A0ABS3WTD9</accession>
<dbReference type="Proteomes" id="UP001518976">
    <property type="component" value="Unassembled WGS sequence"/>
</dbReference>